<evidence type="ECO:0000256" key="5">
    <source>
        <dbReference type="PROSITE-ProRule" id="PRU00473"/>
    </source>
</evidence>
<dbReference type="Gene3D" id="3.30.1330.60">
    <property type="entry name" value="OmpA-like domain"/>
    <property type="match status" value="1"/>
</dbReference>
<feature type="domain" description="OmpA-like" evidence="7">
    <location>
        <begin position="529"/>
        <end position="649"/>
    </location>
</feature>
<dbReference type="Pfam" id="PF12895">
    <property type="entry name" value="ANAPC3"/>
    <property type="match status" value="1"/>
</dbReference>
<evidence type="ECO:0000256" key="1">
    <source>
        <dbReference type="ARBA" id="ARBA00004442"/>
    </source>
</evidence>
<dbReference type="InterPro" id="IPR006664">
    <property type="entry name" value="OMP_bac"/>
</dbReference>
<evidence type="ECO:0000313" key="9">
    <source>
        <dbReference type="Proteomes" id="UP000184164"/>
    </source>
</evidence>
<dbReference type="Pfam" id="PF07676">
    <property type="entry name" value="PD40"/>
    <property type="match status" value="2"/>
</dbReference>
<dbReference type="SUPFAM" id="SSF82171">
    <property type="entry name" value="DPP6 N-terminal domain-like"/>
    <property type="match status" value="1"/>
</dbReference>
<dbReference type="SUPFAM" id="SSF103088">
    <property type="entry name" value="OmpA-like"/>
    <property type="match status" value="1"/>
</dbReference>
<feature type="signal peptide" evidence="6">
    <location>
        <begin position="1"/>
        <end position="21"/>
    </location>
</feature>
<dbReference type="Gene3D" id="1.25.40.10">
    <property type="entry name" value="Tetratricopeptide repeat domain"/>
    <property type="match status" value="1"/>
</dbReference>
<evidence type="ECO:0000256" key="2">
    <source>
        <dbReference type="ARBA" id="ARBA00023136"/>
    </source>
</evidence>
<evidence type="ECO:0000259" key="7">
    <source>
        <dbReference type="PROSITE" id="PS51123"/>
    </source>
</evidence>
<dbReference type="CDD" id="cd07185">
    <property type="entry name" value="OmpA_C-like"/>
    <property type="match status" value="1"/>
</dbReference>
<accession>A0A1M4ZSS9</accession>
<feature type="repeat" description="TPR" evidence="4">
    <location>
        <begin position="89"/>
        <end position="122"/>
    </location>
</feature>
<keyword evidence="2 5" id="KW-0472">Membrane</keyword>
<dbReference type="PANTHER" id="PTHR30329:SF21">
    <property type="entry name" value="LIPOPROTEIN YIAD-RELATED"/>
    <property type="match status" value="1"/>
</dbReference>
<dbReference type="PANTHER" id="PTHR30329">
    <property type="entry name" value="STATOR ELEMENT OF FLAGELLAR MOTOR COMPLEX"/>
    <property type="match status" value="1"/>
</dbReference>
<dbReference type="InterPro" id="IPR019734">
    <property type="entry name" value="TPR_rpt"/>
</dbReference>
<dbReference type="OrthoDB" id="1488841at2"/>
<evidence type="ECO:0000256" key="6">
    <source>
        <dbReference type="SAM" id="SignalP"/>
    </source>
</evidence>
<evidence type="ECO:0000256" key="4">
    <source>
        <dbReference type="PROSITE-ProRule" id="PRU00339"/>
    </source>
</evidence>
<dbReference type="PRINTS" id="PR01021">
    <property type="entry name" value="OMPADOMAIN"/>
</dbReference>
<dbReference type="GO" id="GO:0009279">
    <property type="term" value="C:cell outer membrane"/>
    <property type="evidence" value="ECO:0007669"/>
    <property type="project" value="UniProtKB-SubCell"/>
</dbReference>
<dbReference type="InterPro" id="IPR011990">
    <property type="entry name" value="TPR-like_helical_dom_sf"/>
</dbReference>
<comment type="subcellular location">
    <subcellularLocation>
        <location evidence="1">Cell outer membrane</location>
    </subcellularLocation>
</comment>
<dbReference type="SUPFAM" id="SSF48452">
    <property type="entry name" value="TPR-like"/>
    <property type="match status" value="1"/>
</dbReference>
<dbReference type="Gene3D" id="2.120.10.30">
    <property type="entry name" value="TolB, C-terminal domain"/>
    <property type="match status" value="1"/>
</dbReference>
<dbReference type="InterPro" id="IPR006665">
    <property type="entry name" value="OmpA-like"/>
</dbReference>
<evidence type="ECO:0000313" key="8">
    <source>
        <dbReference type="EMBL" id="SHF21071.1"/>
    </source>
</evidence>
<dbReference type="Pfam" id="PF00691">
    <property type="entry name" value="OmpA"/>
    <property type="match status" value="1"/>
</dbReference>
<name>A0A1M4ZSS9_9BACT</name>
<keyword evidence="4" id="KW-0802">TPR repeat</keyword>
<protein>
    <submittedName>
        <fullName evidence="8">Outer membrane protein OmpA</fullName>
    </submittedName>
</protein>
<dbReference type="Proteomes" id="UP000184164">
    <property type="component" value="Unassembled WGS sequence"/>
</dbReference>
<keyword evidence="3" id="KW-0998">Cell outer membrane</keyword>
<dbReference type="PROSITE" id="PS50005">
    <property type="entry name" value="TPR"/>
    <property type="match status" value="1"/>
</dbReference>
<dbReference type="PROSITE" id="PS51123">
    <property type="entry name" value="OMPA_2"/>
    <property type="match status" value="1"/>
</dbReference>
<dbReference type="InterPro" id="IPR050330">
    <property type="entry name" value="Bact_OuterMem_StrucFunc"/>
</dbReference>
<dbReference type="EMBL" id="FQUM01000004">
    <property type="protein sequence ID" value="SHF21071.1"/>
    <property type="molecule type" value="Genomic_DNA"/>
</dbReference>
<dbReference type="InterPro" id="IPR011042">
    <property type="entry name" value="6-blade_b-propeller_TolB-like"/>
</dbReference>
<dbReference type="RefSeq" id="WP_073000990.1">
    <property type="nucleotide sequence ID" value="NZ_FQUM01000004.1"/>
</dbReference>
<feature type="chain" id="PRO_5012024985" evidence="6">
    <location>
        <begin position="22"/>
        <end position="684"/>
    </location>
</feature>
<keyword evidence="6" id="KW-0732">Signal</keyword>
<dbReference type="InterPro" id="IPR036737">
    <property type="entry name" value="OmpA-like_sf"/>
</dbReference>
<proteinExistence type="predicted"/>
<sequence length="684" mass="77826">MKKINIILPLLLFVFSMQAFSQIKKANKHFELFQYAEAIPYYLKGTGSEDASEKSLSTQRLADCYRLTSNFEEARKWYEKAVMCNNTDPVNYYYLGQSLRSLGAYQKAADAFQTFNELLPDSLNGEQYYQFCIEIQDWLDLPEMAEIKNAQALNSAYSDFGPAFYKNGLVFTSDRRKDALDNNTYGWTNFGFLNLYHSTPEYADSFWGAMAKPQFMKGNFNQPYHDGPVCFSADFKRICITRTTTKNARKDKKKIKTYLLQMYSADIDNNGNISKYNAFPFNSNEYSVAHPTVSKDGTQIIFSSDMPGGFGGSDLYITTLVDGNWTTPENLGEKINTPENEVFPFWANDSVLFFSSEGHLGYGGLDIFRSIINGNQWSEPENLKKPVNSSYDDFGIAVNEKLESGFFSSNRPEGKGSDDIYAFRNLRFAPKKKAEDDRLIVSGSVRNKKTMAPLANATVFFLDPENGDVRILKSDDNGNYETEAEYGKPYIAKAMKNGYIYDCTYFRTPNKGETPATQVPRDLLLEKLEVDQIFTIKNIYYDLDKWFIREDAKPPLDKLVKFMKQYPVQAELSSHTDSRASFEYNMELSQKRAEAAVRYMILQGVSPSRITAKGYGETKLVNNCADGVECTEEQHQANRRTEFKITGVRTPAIGNGEFNPDIFKEGDVINVNMLPADFFETCLE</sequence>
<dbReference type="AlphaFoldDB" id="A0A1M4ZSS9"/>
<keyword evidence="9" id="KW-1185">Reference proteome</keyword>
<dbReference type="InterPro" id="IPR011659">
    <property type="entry name" value="WD40"/>
</dbReference>
<dbReference type="STRING" id="1484053.SAMN05444274_10452"/>
<evidence type="ECO:0000256" key="3">
    <source>
        <dbReference type="ARBA" id="ARBA00023237"/>
    </source>
</evidence>
<organism evidence="8 9">
    <name type="scientific">Mariniphaga anaerophila</name>
    <dbReference type="NCBI Taxonomy" id="1484053"/>
    <lineage>
        <taxon>Bacteria</taxon>
        <taxon>Pseudomonadati</taxon>
        <taxon>Bacteroidota</taxon>
        <taxon>Bacteroidia</taxon>
        <taxon>Marinilabiliales</taxon>
        <taxon>Prolixibacteraceae</taxon>
        <taxon>Mariniphaga</taxon>
    </lineage>
</organism>
<gene>
    <name evidence="8" type="ORF">SAMN05444274_10452</name>
</gene>
<reference evidence="8 9" key="1">
    <citation type="submission" date="2016-11" db="EMBL/GenBank/DDBJ databases">
        <authorList>
            <person name="Jaros S."/>
            <person name="Januszkiewicz K."/>
            <person name="Wedrychowicz H."/>
        </authorList>
    </citation>
    <scope>NUCLEOTIDE SEQUENCE [LARGE SCALE GENOMIC DNA]</scope>
    <source>
        <strain evidence="8 9">DSM 26910</strain>
    </source>
</reference>
<dbReference type="SMART" id="SM00028">
    <property type="entry name" value="TPR"/>
    <property type="match status" value="3"/>
</dbReference>